<dbReference type="InterPro" id="IPR001950">
    <property type="entry name" value="SUI1"/>
</dbReference>
<dbReference type="Gene3D" id="3.30.780.10">
    <property type="entry name" value="SUI1-like domain"/>
    <property type="match status" value="1"/>
</dbReference>
<keyword evidence="3 4" id="KW-0648">Protein biosynthesis</keyword>
<reference evidence="7 8" key="1">
    <citation type="submission" date="2010-05" db="EMBL/GenBank/DDBJ databases">
        <title>Complete sequence of Methanococcus voltae A3.</title>
        <authorList>
            <consortium name="US DOE Joint Genome Institute"/>
            <person name="Lucas S."/>
            <person name="Copeland A."/>
            <person name="Lapidus A."/>
            <person name="Cheng J.-F."/>
            <person name="Bruce D."/>
            <person name="Goodwin L."/>
            <person name="Pitluck S."/>
            <person name="Lowry S."/>
            <person name="Clum A."/>
            <person name="Land M."/>
            <person name="Hauser L."/>
            <person name="Kyrpides N."/>
            <person name="Mikhailova N."/>
            <person name="Whitman W.B."/>
            <person name="Woyke T."/>
        </authorList>
    </citation>
    <scope>NUCLEOTIDE SEQUENCE [LARGE SCALE GENOMIC DNA]</scope>
    <source>
        <strain evidence="8">ATCC BAA-1334 / A3</strain>
    </source>
</reference>
<dbReference type="Pfam" id="PF01253">
    <property type="entry name" value="SUI1"/>
    <property type="match status" value="1"/>
</dbReference>
<keyword evidence="2 4" id="KW-0810">Translation regulation</keyword>
<dbReference type="eggNOG" id="arCOG04223">
    <property type="taxonomic scope" value="Archaea"/>
</dbReference>
<keyword evidence="7" id="KW-0396">Initiation factor</keyword>
<dbReference type="AlphaFoldDB" id="D7DUA3"/>
<dbReference type="EMBL" id="CP002057">
    <property type="protein sequence ID" value="ADI36713.1"/>
    <property type="molecule type" value="Genomic_DNA"/>
</dbReference>
<dbReference type="KEGG" id="mvo:Mvol_1056"/>
<organism evidence="7 8">
    <name type="scientific">Methanococcus voltae (strain ATCC BAA-1334 / A3)</name>
    <dbReference type="NCBI Taxonomy" id="456320"/>
    <lineage>
        <taxon>Archaea</taxon>
        <taxon>Methanobacteriati</taxon>
        <taxon>Methanobacteriota</taxon>
        <taxon>Methanomada group</taxon>
        <taxon>Methanococci</taxon>
        <taxon>Methanococcales</taxon>
        <taxon>Methanococcaceae</taxon>
        <taxon>Methanococcus</taxon>
    </lineage>
</organism>
<dbReference type="InterPro" id="IPR022851">
    <property type="entry name" value="SUI1_arc"/>
</dbReference>
<feature type="domain" description="SUI1" evidence="6">
    <location>
        <begin position="27"/>
        <end position="93"/>
    </location>
</feature>
<evidence type="ECO:0000256" key="5">
    <source>
        <dbReference type="PIRNR" id="PIRNR037511"/>
    </source>
</evidence>
<dbReference type="NCBIfam" id="NF002096">
    <property type="entry name" value="PRK00939.1"/>
    <property type="match status" value="1"/>
</dbReference>
<dbReference type="FunCoup" id="D7DUA3">
    <property type="interactions" value="81"/>
</dbReference>
<evidence type="ECO:0000256" key="1">
    <source>
        <dbReference type="ARBA" id="ARBA00005422"/>
    </source>
</evidence>
<dbReference type="InParanoid" id="D7DUA3"/>
<dbReference type="NCBIfam" id="TIGR01158">
    <property type="entry name" value="SUI1_rel"/>
    <property type="match status" value="1"/>
</dbReference>
<dbReference type="GO" id="GO:0006417">
    <property type="term" value="P:regulation of translation"/>
    <property type="evidence" value="ECO:0007669"/>
    <property type="project" value="UniProtKB-UniRule"/>
</dbReference>
<dbReference type="Proteomes" id="UP000007722">
    <property type="component" value="Chromosome"/>
</dbReference>
<evidence type="ECO:0000256" key="2">
    <source>
        <dbReference type="ARBA" id="ARBA00022845"/>
    </source>
</evidence>
<evidence type="ECO:0000259" key="6">
    <source>
        <dbReference type="PROSITE" id="PS50296"/>
    </source>
</evidence>
<gene>
    <name evidence="7" type="ordered locus">Mvol_1056</name>
</gene>
<evidence type="ECO:0000256" key="4">
    <source>
        <dbReference type="HAMAP-Rule" id="MF_00604"/>
    </source>
</evidence>
<accession>D7DUA3</accession>
<sequence length="102" mass="11430">MPEICPICGLPKDLCVCEEIAKEEQKIKVYITKRRFGKLMTVVEGFDADLIDVKDLAKKLKDICACGGTVKKDSIELQGDHRKKAEDILIGMGFSKNMIDVR</sequence>
<dbReference type="InterPro" id="IPR050318">
    <property type="entry name" value="DENR/SUI1_TIF"/>
</dbReference>
<evidence type="ECO:0000256" key="3">
    <source>
        <dbReference type="ARBA" id="ARBA00022917"/>
    </source>
</evidence>
<dbReference type="PIRSF" id="PIRSF037511">
    <property type="entry name" value="Transl_init_SUI1_pro"/>
    <property type="match status" value="1"/>
</dbReference>
<dbReference type="GO" id="GO:0003743">
    <property type="term" value="F:translation initiation factor activity"/>
    <property type="evidence" value="ECO:0007669"/>
    <property type="project" value="UniProtKB-UniRule"/>
</dbReference>
<protein>
    <recommendedName>
        <fullName evidence="4 5">Protein translation factor SUI1 homolog</fullName>
    </recommendedName>
</protein>
<dbReference type="GO" id="GO:0002188">
    <property type="term" value="P:translation reinitiation"/>
    <property type="evidence" value="ECO:0007669"/>
    <property type="project" value="UniProtKB-UniRule"/>
</dbReference>
<dbReference type="GO" id="GO:0001731">
    <property type="term" value="P:formation of translation preinitiation complex"/>
    <property type="evidence" value="ECO:0007669"/>
    <property type="project" value="UniProtKB-UniRule"/>
</dbReference>
<keyword evidence="8" id="KW-1185">Reference proteome</keyword>
<dbReference type="PANTHER" id="PTHR12789:SF0">
    <property type="entry name" value="DENSITY-REGULATED PROTEIN"/>
    <property type="match status" value="1"/>
</dbReference>
<dbReference type="HOGENOM" id="CLU_082805_6_1_2"/>
<dbReference type="PANTHER" id="PTHR12789">
    <property type="entry name" value="DENSITY-REGULATED PROTEIN HOMOLOG"/>
    <property type="match status" value="1"/>
</dbReference>
<dbReference type="CDD" id="cd11567">
    <property type="entry name" value="YciH_like"/>
    <property type="match status" value="1"/>
</dbReference>
<dbReference type="GO" id="GO:0003729">
    <property type="term" value="F:mRNA binding"/>
    <property type="evidence" value="ECO:0007669"/>
    <property type="project" value="TreeGrafter"/>
</dbReference>
<dbReference type="InterPro" id="IPR036877">
    <property type="entry name" value="SUI1_dom_sf"/>
</dbReference>
<dbReference type="HAMAP" id="MF_00604">
    <property type="entry name" value="SUI1"/>
    <property type="match status" value="1"/>
</dbReference>
<name>D7DUA3_METV3</name>
<dbReference type="SUPFAM" id="SSF55159">
    <property type="entry name" value="eIF1-like"/>
    <property type="match status" value="1"/>
</dbReference>
<dbReference type="OrthoDB" id="11182at2157"/>
<dbReference type="PROSITE" id="PS50296">
    <property type="entry name" value="SUI1"/>
    <property type="match status" value="1"/>
</dbReference>
<comment type="similarity">
    <text evidence="1 4 5">Belongs to the SUI1 family.</text>
</comment>
<dbReference type="InterPro" id="IPR005872">
    <property type="entry name" value="SUI1_arc_bac"/>
</dbReference>
<proteinExistence type="inferred from homology"/>
<evidence type="ECO:0000313" key="7">
    <source>
        <dbReference type="EMBL" id="ADI36713.1"/>
    </source>
</evidence>
<evidence type="ECO:0000313" key="8">
    <source>
        <dbReference type="Proteomes" id="UP000007722"/>
    </source>
</evidence>
<dbReference type="STRING" id="456320.Mvol_1056"/>